<accession>A0A4U5NVL4</accession>
<feature type="compositionally biased region" description="Low complexity" evidence="1">
    <location>
        <begin position="38"/>
        <end position="48"/>
    </location>
</feature>
<feature type="region of interest" description="Disordered" evidence="1">
    <location>
        <begin position="28"/>
        <end position="48"/>
    </location>
</feature>
<dbReference type="Proteomes" id="UP000298663">
    <property type="component" value="Unassembled WGS sequence"/>
</dbReference>
<dbReference type="AlphaFoldDB" id="A0A4U5NVL4"/>
<protein>
    <submittedName>
        <fullName evidence="2">Uncharacterized protein</fullName>
    </submittedName>
</protein>
<comment type="caution">
    <text evidence="2">The sequence shown here is derived from an EMBL/GenBank/DDBJ whole genome shotgun (WGS) entry which is preliminary data.</text>
</comment>
<gene>
    <name evidence="2" type="ORF">L596_011822</name>
</gene>
<sequence length="90" mass="10005">MPGSLDAELEMLRQAALNSFKFLHPQAHDSNNNVVATDSSDSGSSESECNIKPCPLLKHLQSTNMQQFFKQHLKGAMLENAMSVSWPKKM</sequence>
<evidence type="ECO:0000313" key="2">
    <source>
        <dbReference type="EMBL" id="TKR87422.1"/>
    </source>
</evidence>
<name>A0A4U5NVL4_STECR</name>
<reference evidence="2 3" key="2">
    <citation type="journal article" date="2019" name="G3 (Bethesda)">
        <title>Hybrid Assembly of the Genome of the Entomopathogenic Nematode Steinernema carpocapsae Identifies the X-Chromosome.</title>
        <authorList>
            <person name="Serra L."/>
            <person name="Macchietto M."/>
            <person name="Macias-Munoz A."/>
            <person name="McGill C.J."/>
            <person name="Rodriguez I.M."/>
            <person name="Rodriguez B."/>
            <person name="Murad R."/>
            <person name="Mortazavi A."/>
        </authorList>
    </citation>
    <scope>NUCLEOTIDE SEQUENCE [LARGE SCALE GENOMIC DNA]</scope>
    <source>
        <strain evidence="2 3">ALL</strain>
    </source>
</reference>
<dbReference type="EMBL" id="AZBU02000003">
    <property type="protein sequence ID" value="TKR87422.1"/>
    <property type="molecule type" value="Genomic_DNA"/>
</dbReference>
<evidence type="ECO:0000313" key="3">
    <source>
        <dbReference type="Proteomes" id="UP000298663"/>
    </source>
</evidence>
<keyword evidence="3" id="KW-1185">Reference proteome</keyword>
<feature type="compositionally biased region" description="Polar residues" evidence="1">
    <location>
        <begin position="28"/>
        <end position="37"/>
    </location>
</feature>
<proteinExistence type="predicted"/>
<evidence type="ECO:0000256" key="1">
    <source>
        <dbReference type="SAM" id="MobiDB-lite"/>
    </source>
</evidence>
<reference evidence="2 3" key="1">
    <citation type="journal article" date="2015" name="Genome Biol.">
        <title>Comparative genomics of Steinernema reveals deeply conserved gene regulatory networks.</title>
        <authorList>
            <person name="Dillman A.R."/>
            <person name="Macchietto M."/>
            <person name="Porter C.F."/>
            <person name="Rogers A."/>
            <person name="Williams B."/>
            <person name="Antoshechkin I."/>
            <person name="Lee M.M."/>
            <person name="Goodwin Z."/>
            <person name="Lu X."/>
            <person name="Lewis E.E."/>
            <person name="Goodrich-Blair H."/>
            <person name="Stock S.P."/>
            <person name="Adams B.J."/>
            <person name="Sternberg P.W."/>
            <person name="Mortazavi A."/>
        </authorList>
    </citation>
    <scope>NUCLEOTIDE SEQUENCE [LARGE SCALE GENOMIC DNA]</scope>
    <source>
        <strain evidence="2 3">ALL</strain>
    </source>
</reference>
<organism evidence="2 3">
    <name type="scientific">Steinernema carpocapsae</name>
    <name type="common">Entomopathogenic nematode</name>
    <dbReference type="NCBI Taxonomy" id="34508"/>
    <lineage>
        <taxon>Eukaryota</taxon>
        <taxon>Metazoa</taxon>
        <taxon>Ecdysozoa</taxon>
        <taxon>Nematoda</taxon>
        <taxon>Chromadorea</taxon>
        <taxon>Rhabditida</taxon>
        <taxon>Tylenchina</taxon>
        <taxon>Panagrolaimomorpha</taxon>
        <taxon>Strongyloidoidea</taxon>
        <taxon>Steinernematidae</taxon>
        <taxon>Steinernema</taxon>
    </lineage>
</organism>